<dbReference type="OrthoDB" id="2382043at2"/>
<dbReference type="Proteomes" id="UP000053750">
    <property type="component" value="Unassembled WGS sequence"/>
</dbReference>
<keyword evidence="1" id="KW-0472">Membrane</keyword>
<proteinExistence type="predicted"/>
<dbReference type="Pfam" id="PF04977">
    <property type="entry name" value="DivIC"/>
    <property type="match status" value="1"/>
</dbReference>
<organism evidence="2 3">
    <name type="scientific">Paenibacillus darwinianus</name>
    <dbReference type="NCBI Taxonomy" id="1380763"/>
    <lineage>
        <taxon>Bacteria</taxon>
        <taxon>Bacillati</taxon>
        <taxon>Bacillota</taxon>
        <taxon>Bacilli</taxon>
        <taxon>Bacillales</taxon>
        <taxon>Paenibacillaceae</taxon>
        <taxon>Paenibacillus</taxon>
    </lineage>
</organism>
<reference evidence="2 3" key="1">
    <citation type="submission" date="2014-02" db="EMBL/GenBank/DDBJ databases">
        <title>Genome sequence of Paenibacillus darwinianus reveals adaptive mechanisms for survival in Antarctic soils.</title>
        <authorList>
            <person name="Dsouza M."/>
            <person name="Taylor M.W."/>
            <person name="Turner S.J."/>
            <person name="Aislabie J."/>
        </authorList>
    </citation>
    <scope>NUCLEOTIDE SEQUENCE [LARGE SCALE GENOMIC DNA]</scope>
    <source>
        <strain evidence="2 3">CE1</strain>
    </source>
</reference>
<protein>
    <submittedName>
        <fullName evidence="2">Septum formation initiator</fullName>
    </submittedName>
</protein>
<keyword evidence="1" id="KW-0812">Transmembrane</keyword>
<sequence length="107" mass="12066">MANARQSRETTAHPGSKRRLKLWVAFIALFMAWAIYTLVLQMEHSGRTALQLAGVQDKLAEGEQENAKLQQAIDRLGDPEYIRELARKEQGMIVPGEKPIHVTGRVE</sequence>
<name>A0A9W5S150_9BACL</name>
<keyword evidence="1" id="KW-1133">Transmembrane helix</keyword>
<evidence type="ECO:0000256" key="1">
    <source>
        <dbReference type="SAM" id="Phobius"/>
    </source>
</evidence>
<feature type="transmembrane region" description="Helical" evidence="1">
    <location>
        <begin position="20"/>
        <end position="39"/>
    </location>
</feature>
<evidence type="ECO:0000313" key="3">
    <source>
        <dbReference type="Proteomes" id="UP000053750"/>
    </source>
</evidence>
<dbReference type="EMBL" id="JFHU01000151">
    <property type="protein sequence ID" value="EXX87602.1"/>
    <property type="molecule type" value="Genomic_DNA"/>
</dbReference>
<accession>A0A9W5S150</accession>
<evidence type="ECO:0000313" key="2">
    <source>
        <dbReference type="EMBL" id="EXX87602.1"/>
    </source>
</evidence>
<gene>
    <name evidence="2" type="ORF">BG53_03900</name>
</gene>
<dbReference type="InterPro" id="IPR007060">
    <property type="entry name" value="FtsL/DivIC"/>
</dbReference>
<keyword evidence="3" id="KW-1185">Reference proteome</keyword>
<dbReference type="RefSeq" id="WP_036582850.1">
    <property type="nucleotide sequence ID" value="NZ_KK082202.1"/>
</dbReference>
<dbReference type="AlphaFoldDB" id="A0A9W5S150"/>
<comment type="caution">
    <text evidence="2">The sequence shown here is derived from an EMBL/GenBank/DDBJ whole genome shotgun (WGS) entry which is preliminary data.</text>
</comment>